<dbReference type="PANTHER" id="PTHR44998">
    <property type="match status" value="1"/>
</dbReference>
<feature type="repeat" description="TPR" evidence="3">
    <location>
        <begin position="208"/>
        <end position="241"/>
    </location>
</feature>
<dbReference type="Gene3D" id="1.25.40.10">
    <property type="entry name" value="Tetratricopeptide repeat domain"/>
    <property type="match status" value="1"/>
</dbReference>
<evidence type="ECO:0000313" key="8">
    <source>
        <dbReference type="Proteomes" id="UP000434957"/>
    </source>
</evidence>
<evidence type="ECO:0000313" key="5">
    <source>
        <dbReference type="EMBL" id="KAE9037717.1"/>
    </source>
</evidence>
<evidence type="ECO:0000313" key="6">
    <source>
        <dbReference type="EMBL" id="KAE9347918.1"/>
    </source>
</evidence>
<name>A0A6A4FG74_9STRA</name>
<protein>
    <submittedName>
        <fullName evidence="6">Uncharacterized protein</fullName>
    </submittedName>
</protein>
<dbReference type="Proteomes" id="UP000434957">
    <property type="component" value="Unassembled WGS sequence"/>
</dbReference>
<sequence>MPSSSRLVVALYRSLLRSAKVLDAHDAFKALLPREVEWRNGAKWCDFFGSGSSCAAAVRTEFRAPRARDELNGALDEALQINKTVSERVHLLFCDEDDRQLLRFAEVTRPTTFDEKYEWEKSQLTEQEVEALFGALELIQSASQLLSSEDLDMNDKIRLAKAYYVESIKLFETADAHAYLGWHLYLDGKVDEAVSECERAIQLDPAFGNPYNDLGLIRVEEGKRDEALELFQKAKTAPRNDVRHYACQNLAALHLEENRVKPALHEYIESLYWMRPDEMKRNMIRNTVSDMGDVLITLATNKIATE</sequence>
<proteinExistence type="predicted"/>
<keyword evidence="1" id="KW-0677">Repeat</keyword>
<keyword evidence="2 3" id="KW-0802">TPR repeat</keyword>
<organism evidence="6 8">
    <name type="scientific">Phytophthora rubi</name>
    <dbReference type="NCBI Taxonomy" id="129364"/>
    <lineage>
        <taxon>Eukaryota</taxon>
        <taxon>Sar</taxon>
        <taxon>Stramenopiles</taxon>
        <taxon>Oomycota</taxon>
        <taxon>Peronosporomycetes</taxon>
        <taxon>Peronosporales</taxon>
        <taxon>Peronosporaceae</taxon>
        <taxon>Phytophthora</taxon>
    </lineage>
</organism>
<evidence type="ECO:0000313" key="9">
    <source>
        <dbReference type="Proteomes" id="UP000435112"/>
    </source>
</evidence>
<dbReference type="GO" id="GO:0006493">
    <property type="term" value="P:protein O-linked glycosylation"/>
    <property type="evidence" value="ECO:0007669"/>
    <property type="project" value="TreeGrafter"/>
</dbReference>
<dbReference type="SMART" id="SM00028">
    <property type="entry name" value="TPR"/>
    <property type="match status" value="2"/>
</dbReference>
<dbReference type="EMBL" id="QXFU01000289">
    <property type="protein sequence ID" value="KAE9037717.1"/>
    <property type="molecule type" value="Genomic_DNA"/>
</dbReference>
<gene>
    <name evidence="4" type="ORF">PR001_g11984</name>
    <name evidence="5" type="ORF">PR002_g6414</name>
    <name evidence="6" type="ORF">PR003_g6675</name>
</gene>
<keyword evidence="8" id="KW-1185">Reference proteome</keyword>
<dbReference type="PROSITE" id="PS50005">
    <property type="entry name" value="TPR"/>
    <property type="match status" value="2"/>
</dbReference>
<dbReference type="EMBL" id="QXFV01000760">
    <property type="protein sequence ID" value="KAE9027354.1"/>
    <property type="molecule type" value="Genomic_DNA"/>
</dbReference>
<dbReference type="InterPro" id="IPR011990">
    <property type="entry name" value="TPR-like_helical_dom_sf"/>
</dbReference>
<accession>A0A6A4FG74</accession>
<dbReference type="Proteomes" id="UP000429607">
    <property type="component" value="Unassembled WGS sequence"/>
</dbReference>
<evidence type="ECO:0000256" key="1">
    <source>
        <dbReference type="ARBA" id="ARBA00022737"/>
    </source>
</evidence>
<reference evidence="6 8" key="1">
    <citation type="submission" date="2018-08" db="EMBL/GenBank/DDBJ databases">
        <title>Genomic investigation of the strawberry pathogen Phytophthora fragariae indicates pathogenicity is determined by transcriptional variation in three key races.</title>
        <authorList>
            <person name="Adams T.M."/>
            <person name="Armitage A.D."/>
            <person name="Sobczyk M.K."/>
            <person name="Bates H.J."/>
            <person name="Dunwell J.M."/>
            <person name="Nellist C.F."/>
            <person name="Harrison R.J."/>
        </authorList>
    </citation>
    <scope>NUCLEOTIDE SEQUENCE [LARGE SCALE GENOMIC DNA]</scope>
    <source>
        <strain evidence="4 7">SCRP249</strain>
        <strain evidence="5 9">SCRP324</strain>
        <strain evidence="6 8">SCRP333</strain>
    </source>
</reference>
<dbReference type="AlphaFoldDB" id="A0A6A4FG74"/>
<evidence type="ECO:0000256" key="2">
    <source>
        <dbReference type="ARBA" id="ARBA00022803"/>
    </source>
</evidence>
<dbReference type="EMBL" id="QXFT01000301">
    <property type="protein sequence ID" value="KAE9347918.1"/>
    <property type="molecule type" value="Genomic_DNA"/>
</dbReference>
<dbReference type="Pfam" id="PF07719">
    <property type="entry name" value="TPR_2"/>
    <property type="match status" value="1"/>
</dbReference>
<evidence type="ECO:0000256" key="3">
    <source>
        <dbReference type="PROSITE-ProRule" id="PRU00339"/>
    </source>
</evidence>
<dbReference type="GO" id="GO:0016757">
    <property type="term" value="F:glycosyltransferase activity"/>
    <property type="evidence" value="ECO:0007669"/>
    <property type="project" value="TreeGrafter"/>
</dbReference>
<evidence type="ECO:0000313" key="7">
    <source>
        <dbReference type="Proteomes" id="UP000429607"/>
    </source>
</evidence>
<dbReference type="SUPFAM" id="SSF48452">
    <property type="entry name" value="TPR-like"/>
    <property type="match status" value="1"/>
</dbReference>
<dbReference type="OrthoDB" id="9991317at2759"/>
<feature type="repeat" description="TPR" evidence="3">
    <location>
        <begin position="174"/>
        <end position="207"/>
    </location>
</feature>
<evidence type="ECO:0000313" key="4">
    <source>
        <dbReference type="EMBL" id="KAE9027354.1"/>
    </source>
</evidence>
<dbReference type="PANTHER" id="PTHR44998:SF1">
    <property type="entry name" value="UDP-N-ACETYLGLUCOSAMINE--PEPTIDE N-ACETYLGLUCOSAMINYLTRANSFERASE 110 KDA SUBUNIT"/>
    <property type="match status" value="1"/>
</dbReference>
<comment type="caution">
    <text evidence="6">The sequence shown here is derived from an EMBL/GenBank/DDBJ whole genome shotgun (WGS) entry which is preliminary data.</text>
</comment>
<dbReference type="InterPro" id="IPR019734">
    <property type="entry name" value="TPR_rpt"/>
</dbReference>
<dbReference type="Proteomes" id="UP000435112">
    <property type="component" value="Unassembled WGS sequence"/>
</dbReference>
<dbReference type="InterPro" id="IPR013105">
    <property type="entry name" value="TPR_2"/>
</dbReference>